<feature type="transmembrane region" description="Helical" evidence="10">
    <location>
        <begin position="37"/>
        <end position="57"/>
    </location>
</feature>
<keyword evidence="6 12" id="KW-0808">Transferase</keyword>
<dbReference type="SUPFAM" id="SSF55874">
    <property type="entry name" value="ATPase domain of HSP90 chaperone/DNA topoisomerase II/histidine kinase"/>
    <property type="match status" value="1"/>
</dbReference>
<dbReference type="CDD" id="cd18774">
    <property type="entry name" value="PDC2_HK_sensor"/>
    <property type="match status" value="1"/>
</dbReference>
<dbReference type="Gene3D" id="6.10.340.10">
    <property type="match status" value="1"/>
</dbReference>
<keyword evidence="9 10" id="KW-0472">Membrane</keyword>
<evidence type="ECO:0000256" key="6">
    <source>
        <dbReference type="ARBA" id="ARBA00022777"/>
    </source>
</evidence>
<dbReference type="STRING" id="1123291.SAMN04490355_101467"/>
<reference evidence="13" key="1">
    <citation type="submission" date="2016-10" db="EMBL/GenBank/DDBJ databases">
        <authorList>
            <person name="Varghese N."/>
            <person name="Submissions S."/>
        </authorList>
    </citation>
    <scope>NUCLEOTIDE SEQUENCE [LARGE SCALE GENOMIC DNA]</scope>
    <source>
        <strain evidence="13">DSM 13327</strain>
    </source>
</reference>
<evidence type="ECO:0000256" key="5">
    <source>
        <dbReference type="ARBA" id="ARBA00022692"/>
    </source>
</evidence>
<dbReference type="SMART" id="SM00387">
    <property type="entry name" value="HATPase_c"/>
    <property type="match status" value="1"/>
</dbReference>
<dbReference type="PRINTS" id="PR00344">
    <property type="entry name" value="BCTRLSENSOR"/>
</dbReference>
<dbReference type="PANTHER" id="PTHR34220:SF7">
    <property type="entry name" value="SENSOR HISTIDINE KINASE YPDA"/>
    <property type="match status" value="1"/>
</dbReference>
<evidence type="ECO:0000256" key="7">
    <source>
        <dbReference type="ARBA" id="ARBA00022989"/>
    </source>
</evidence>
<evidence type="ECO:0000256" key="9">
    <source>
        <dbReference type="ARBA" id="ARBA00023136"/>
    </source>
</evidence>
<evidence type="ECO:0000256" key="1">
    <source>
        <dbReference type="ARBA" id="ARBA00000085"/>
    </source>
</evidence>
<feature type="domain" description="Histidine kinase" evidence="11">
    <location>
        <begin position="498"/>
        <end position="604"/>
    </location>
</feature>
<dbReference type="InterPro" id="IPR033479">
    <property type="entry name" value="dCache_1"/>
</dbReference>
<proteinExistence type="predicted"/>
<dbReference type="Gene3D" id="3.30.565.10">
    <property type="entry name" value="Histidine kinase-like ATPase, C-terminal domain"/>
    <property type="match status" value="1"/>
</dbReference>
<evidence type="ECO:0000313" key="12">
    <source>
        <dbReference type="EMBL" id="SFL70700.1"/>
    </source>
</evidence>
<dbReference type="Pfam" id="PF02518">
    <property type="entry name" value="HATPase_c"/>
    <property type="match status" value="1"/>
</dbReference>
<evidence type="ECO:0000256" key="2">
    <source>
        <dbReference type="ARBA" id="ARBA00004651"/>
    </source>
</evidence>
<comment type="subcellular location">
    <subcellularLocation>
        <location evidence="2">Cell membrane</location>
        <topology evidence="2">Multi-pass membrane protein</topology>
    </subcellularLocation>
</comment>
<dbReference type="PROSITE" id="PS50109">
    <property type="entry name" value="HIS_KIN"/>
    <property type="match status" value="1"/>
</dbReference>
<feature type="transmembrane region" description="Helical" evidence="10">
    <location>
        <begin position="313"/>
        <end position="337"/>
    </location>
</feature>
<keyword evidence="4" id="KW-1003">Cell membrane</keyword>
<keyword evidence="6 12" id="KW-0418">Kinase</keyword>
<keyword evidence="5 10" id="KW-0812">Transmembrane</keyword>
<dbReference type="Proteomes" id="UP000199520">
    <property type="component" value="Unassembled WGS sequence"/>
</dbReference>
<dbReference type="AlphaFoldDB" id="A0A1I4JVX4"/>
<accession>A0A1I4JVX4</accession>
<dbReference type="EMBL" id="FOTS01000014">
    <property type="protein sequence ID" value="SFL70700.1"/>
    <property type="molecule type" value="Genomic_DNA"/>
</dbReference>
<gene>
    <name evidence="12" type="ORF">SAMN04490355_101467</name>
</gene>
<keyword evidence="13" id="KW-1185">Reference proteome</keyword>
<evidence type="ECO:0000313" key="13">
    <source>
        <dbReference type="Proteomes" id="UP000199520"/>
    </source>
</evidence>
<protein>
    <recommendedName>
        <fullName evidence="3">histidine kinase</fullName>
        <ecNumber evidence="3">2.7.13.3</ecNumber>
    </recommendedName>
</protein>
<dbReference type="GO" id="GO:0005886">
    <property type="term" value="C:plasma membrane"/>
    <property type="evidence" value="ECO:0007669"/>
    <property type="project" value="UniProtKB-SubCell"/>
</dbReference>
<keyword evidence="7 10" id="KW-1133">Transmembrane helix</keyword>
<dbReference type="EC" id="2.7.13.3" evidence="3"/>
<evidence type="ECO:0000256" key="4">
    <source>
        <dbReference type="ARBA" id="ARBA00022475"/>
    </source>
</evidence>
<dbReference type="PANTHER" id="PTHR34220">
    <property type="entry name" value="SENSOR HISTIDINE KINASE YPDA"/>
    <property type="match status" value="1"/>
</dbReference>
<dbReference type="InterPro" id="IPR004358">
    <property type="entry name" value="Sig_transdc_His_kin-like_C"/>
</dbReference>
<sequence>MTGKGLDLKKIEISVRGLKDIVAQKFLYSLKSTILSFYMPIIILFIFITGMASYLVAAMQIEENAYSNIKTIVFQTRNYLDNRFADALQQLAELSDHPDILSIINKDPEDITPEDYLRVQSHVNTIRSVNGTLIDSIYINFHDDKFIFFRGDDPSSISKLTFRQYRKSFKDNPYDIYWGNFSHEDVKSEENVSILKLFGRENAKINGLILFSLRYDFFEKVFSSSLLSKSGYLMLVSNDGMMTFKKINNEYQINSEVIKQLQQRKEKEGKLEFKSSQGKNMVLIYDTLPTNQWKLVAVFTQDEVLDRAKYIKYITLSLIILLIVVAVVLTNILAIFITRPISALADNMKHIQGENIDFVSDIHPLNEIGILNQGVKDLVERVKVLLDQIKMEQETKRQLEFSVMQTQIHPHFLYNTLYSIKGLCDMELNEDASAMITALANFFRISISCGKEIISIEEELSHIRNYLFIQEMRYGDTFSYEINVSDDILSYSIVKLTLQPLVENAIYHGVKQKRGIGWIGVNGYRKDGFLYFEVQDNGLGMNSERLEEVYKCLENRNFSLGKGGLGVRSVHERLQLHYGKEAGLKIASELNEGTIIKIIIPMKQLEDEQNA</sequence>
<comment type="catalytic activity">
    <reaction evidence="1">
        <text>ATP + protein L-histidine = ADP + protein N-phospho-L-histidine.</text>
        <dbReference type="EC" id="2.7.13.3"/>
    </reaction>
</comment>
<dbReference type="Gene3D" id="3.30.450.20">
    <property type="entry name" value="PAS domain"/>
    <property type="match status" value="1"/>
</dbReference>
<dbReference type="InterPro" id="IPR005467">
    <property type="entry name" value="His_kinase_dom"/>
</dbReference>
<dbReference type="GO" id="GO:0000155">
    <property type="term" value="F:phosphorelay sensor kinase activity"/>
    <property type="evidence" value="ECO:0007669"/>
    <property type="project" value="InterPro"/>
</dbReference>
<evidence type="ECO:0000259" key="11">
    <source>
        <dbReference type="PROSITE" id="PS50109"/>
    </source>
</evidence>
<dbReference type="Pfam" id="PF06580">
    <property type="entry name" value="His_kinase"/>
    <property type="match status" value="1"/>
</dbReference>
<dbReference type="InterPro" id="IPR036890">
    <property type="entry name" value="HATPase_C_sf"/>
</dbReference>
<keyword evidence="8" id="KW-0902">Two-component regulatory system</keyword>
<evidence type="ECO:0000256" key="3">
    <source>
        <dbReference type="ARBA" id="ARBA00012438"/>
    </source>
</evidence>
<evidence type="ECO:0000256" key="10">
    <source>
        <dbReference type="SAM" id="Phobius"/>
    </source>
</evidence>
<dbReference type="InterPro" id="IPR010559">
    <property type="entry name" value="Sig_transdc_His_kin_internal"/>
</dbReference>
<dbReference type="InterPro" id="IPR050640">
    <property type="entry name" value="Bact_2-comp_sensor_kinase"/>
</dbReference>
<dbReference type="Pfam" id="PF02743">
    <property type="entry name" value="dCache_1"/>
    <property type="match status" value="1"/>
</dbReference>
<organism evidence="12 13">
    <name type="scientific">Pelosinus propionicus DSM 13327</name>
    <dbReference type="NCBI Taxonomy" id="1123291"/>
    <lineage>
        <taxon>Bacteria</taxon>
        <taxon>Bacillati</taxon>
        <taxon>Bacillota</taxon>
        <taxon>Negativicutes</taxon>
        <taxon>Selenomonadales</taxon>
        <taxon>Sporomusaceae</taxon>
        <taxon>Pelosinus</taxon>
    </lineage>
</organism>
<name>A0A1I4JVX4_9FIRM</name>
<evidence type="ECO:0000256" key="8">
    <source>
        <dbReference type="ARBA" id="ARBA00023012"/>
    </source>
</evidence>
<dbReference type="InterPro" id="IPR003594">
    <property type="entry name" value="HATPase_dom"/>
</dbReference>
<dbReference type="OrthoDB" id="9809348at2"/>